<dbReference type="EMBL" id="CVRI01000010">
    <property type="protein sequence ID" value="CRK88854.1"/>
    <property type="molecule type" value="Genomic_DNA"/>
</dbReference>
<sequence length="73" mass="8586">MFSVEEEEKAKKKPFNESGVIRGIKHNKALLRYFYGTSESTSSGKEQSFCYNMRHWDKEQSNFYAQPTLNIRS</sequence>
<proteinExistence type="predicted"/>
<dbReference type="Proteomes" id="UP000183832">
    <property type="component" value="Unassembled WGS sequence"/>
</dbReference>
<evidence type="ECO:0000313" key="1">
    <source>
        <dbReference type="EMBL" id="CRK88854.1"/>
    </source>
</evidence>
<name>A0A1J1HQW2_9DIPT</name>
<dbReference type="AlphaFoldDB" id="A0A1J1HQW2"/>
<evidence type="ECO:0000313" key="2">
    <source>
        <dbReference type="Proteomes" id="UP000183832"/>
    </source>
</evidence>
<organism evidence="1 2">
    <name type="scientific">Clunio marinus</name>
    <dbReference type="NCBI Taxonomy" id="568069"/>
    <lineage>
        <taxon>Eukaryota</taxon>
        <taxon>Metazoa</taxon>
        <taxon>Ecdysozoa</taxon>
        <taxon>Arthropoda</taxon>
        <taxon>Hexapoda</taxon>
        <taxon>Insecta</taxon>
        <taxon>Pterygota</taxon>
        <taxon>Neoptera</taxon>
        <taxon>Endopterygota</taxon>
        <taxon>Diptera</taxon>
        <taxon>Nematocera</taxon>
        <taxon>Chironomoidea</taxon>
        <taxon>Chironomidae</taxon>
        <taxon>Clunio</taxon>
    </lineage>
</organism>
<protein>
    <submittedName>
        <fullName evidence="1">CLUMA_CG002855, isoform A</fullName>
    </submittedName>
</protein>
<keyword evidence="2" id="KW-1185">Reference proteome</keyword>
<accession>A0A1J1HQW2</accession>
<gene>
    <name evidence="1" type="ORF">CLUMA_CG002855</name>
</gene>
<reference evidence="1 2" key="1">
    <citation type="submission" date="2015-04" db="EMBL/GenBank/DDBJ databases">
        <authorList>
            <person name="Syromyatnikov M.Y."/>
            <person name="Popov V.N."/>
        </authorList>
    </citation>
    <scope>NUCLEOTIDE SEQUENCE [LARGE SCALE GENOMIC DNA]</scope>
</reference>